<dbReference type="AlphaFoldDB" id="A0A6J4ZHW9"/>
<evidence type="ECO:0000313" key="2">
    <source>
        <dbReference type="EMBL" id="CAB3627116.1"/>
    </source>
</evidence>
<organism evidence="2 3">
    <name type="scientific">Achromobacter insuavis</name>
    <dbReference type="NCBI Taxonomy" id="1287735"/>
    <lineage>
        <taxon>Bacteria</taxon>
        <taxon>Pseudomonadati</taxon>
        <taxon>Pseudomonadota</taxon>
        <taxon>Betaproteobacteria</taxon>
        <taxon>Burkholderiales</taxon>
        <taxon>Alcaligenaceae</taxon>
        <taxon>Achromobacter</taxon>
    </lineage>
</organism>
<sequence>MFVEDAARLGRIHRADRGRIRNHQLLPRAHQIHVVLDEGLGVGAPQRHQHLVDRGVRHGIALGDGEQRVARLDVDRPGDAPRAAGRTHRGRRDVGARAAQRHQDADLHLALARTGTDVEQQIDRAADRRLRRPHPQVLAGRIHAVLDPHHQAGQRRRRFQAGALPGGLVGHRHAQRRHFVGRELLQPDQRLQRRARRRHHPRMPHPHRQRRTASARADRQRDRPLEGLQTAGMLHLARTLGHKLEFRSYRRFSGGGLFVAIT</sequence>
<feature type="compositionally biased region" description="Basic residues" evidence="1">
    <location>
        <begin position="192"/>
        <end position="213"/>
    </location>
</feature>
<accession>A0A6J4ZHW9</accession>
<dbReference type="EMBL" id="CADIJR010000002">
    <property type="protein sequence ID" value="CAB3627116.1"/>
    <property type="molecule type" value="Genomic_DNA"/>
</dbReference>
<dbReference type="Proteomes" id="UP000507979">
    <property type="component" value="Unassembled WGS sequence"/>
</dbReference>
<protein>
    <submittedName>
        <fullName evidence="2">Uncharacterized protein</fullName>
    </submittedName>
</protein>
<feature type="region of interest" description="Disordered" evidence="1">
    <location>
        <begin position="187"/>
        <end position="228"/>
    </location>
</feature>
<reference evidence="2 3" key="1">
    <citation type="submission" date="2020-04" db="EMBL/GenBank/DDBJ databases">
        <authorList>
            <person name="De Canck E."/>
        </authorList>
    </citation>
    <scope>NUCLEOTIDE SEQUENCE [LARGE SCALE GENOMIC DNA]</scope>
    <source>
        <strain evidence="2 3">LMG 26845</strain>
    </source>
</reference>
<evidence type="ECO:0000256" key="1">
    <source>
        <dbReference type="SAM" id="MobiDB-lite"/>
    </source>
</evidence>
<proteinExistence type="predicted"/>
<feature type="compositionally biased region" description="Basic and acidic residues" evidence="1">
    <location>
        <begin position="216"/>
        <end position="225"/>
    </location>
</feature>
<keyword evidence="3" id="KW-1185">Reference proteome</keyword>
<evidence type="ECO:0000313" key="3">
    <source>
        <dbReference type="Proteomes" id="UP000507979"/>
    </source>
</evidence>
<name>A0A6J4ZHW9_9BURK</name>
<gene>
    <name evidence="2" type="ORF">LMG26845_00363</name>
</gene>
<feature type="region of interest" description="Disordered" evidence="1">
    <location>
        <begin position="73"/>
        <end position="102"/>
    </location>
</feature>